<dbReference type="InterPro" id="IPR002397">
    <property type="entry name" value="Cyt_P450_B"/>
</dbReference>
<protein>
    <submittedName>
        <fullName evidence="2">Cytochrome P450</fullName>
    </submittedName>
</protein>
<dbReference type="EMBL" id="BAAAHE010000007">
    <property type="protein sequence ID" value="GAA0608907.1"/>
    <property type="molecule type" value="Genomic_DNA"/>
</dbReference>
<evidence type="ECO:0000313" key="3">
    <source>
        <dbReference type="Proteomes" id="UP001500957"/>
    </source>
</evidence>
<accession>A0ABN1GD18</accession>
<dbReference type="PANTHER" id="PTHR46696:SF4">
    <property type="entry name" value="BIOTIN BIOSYNTHESIS CYTOCHROME P450"/>
    <property type="match status" value="1"/>
</dbReference>
<dbReference type="Pfam" id="PF00067">
    <property type="entry name" value="p450"/>
    <property type="match status" value="1"/>
</dbReference>
<dbReference type="Gene3D" id="1.10.630.10">
    <property type="entry name" value="Cytochrome P450"/>
    <property type="match status" value="1"/>
</dbReference>
<dbReference type="PANTHER" id="PTHR46696">
    <property type="entry name" value="P450, PUTATIVE (EUROFUNG)-RELATED"/>
    <property type="match status" value="1"/>
</dbReference>
<gene>
    <name evidence="2" type="ORF">GCM10009547_08640</name>
</gene>
<sequence>MAAPTCPYAPTDFGRLYELEPELVRCPFPLYDVLRDREPVWFDARLDAYVVTRYADVMEILRDPLTFSSAMASGPTSITGLAQRIVDDPARPERLRNQAARRLRMAETPVLLLADPPQHKRQRALVASAFSPRRIAALEPEVRELAATMIDGFAARGEVELVREFALPLPMTVIATMLGVPPSDLADFKRWANAFTAGVGSADKPAAEVAQMFADIDAFYDYFTEQIARRRARGQDDLLTDLVHARMDGVEPLTDDEILLMLAQFLVGGHETTTLMITSMMHRFATEPYLAARVRREPELLPALLEEMLRLEAPVQGMFRSATRATRIGDVDVPAGALLWLVFGSANRDPEAFPDPDFLSSEARRTPHLTFGRFEHFCLGSSVARLELRVAGELLLDRLREIRLACEPHELERHRSFVLHGYPELPLRFTAAP</sequence>
<dbReference type="InterPro" id="IPR036396">
    <property type="entry name" value="Cyt_P450_sf"/>
</dbReference>
<dbReference type="PRINTS" id="PR00359">
    <property type="entry name" value="BP450"/>
</dbReference>
<comment type="caution">
    <text evidence="2">The sequence shown here is derived from an EMBL/GenBank/DDBJ whole genome shotgun (WGS) entry which is preliminary data.</text>
</comment>
<dbReference type="Proteomes" id="UP001500957">
    <property type="component" value="Unassembled WGS sequence"/>
</dbReference>
<proteinExistence type="inferred from homology"/>
<dbReference type="SUPFAM" id="SSF48264">
    <property type="entry name" value="Cytochrome P450"/>
    <property type="match status" value="1"/>
</dbReference>
<keyword evidence="3" id="KW-1185">Reference proteome</keyword>
<dbReference type="InterPro" id="IPR001128">
    <property type="entry name" value="Cyt_P450"/>
</dbReference>
<evidence type="ECO:0000256" key="1">
    <source>
        <dbReference type="ARBA" id="ARBA00010617"/>
    </source>
</evidence>
<reference evidence="2 3" key="1">
    <citation type="journal article" date="2019" name="Int. J. Syst. Evol. Microbiol.">
        <title>The Global Catalogue of Microorganisms (GCM) 10K type strain sequencing project: providing services to taxonomists for standard genome sequencing and annotation.</title>
        <authorList>
            <consortium name="The Broad Institute Genomics Platform"/>
            <consortium name="The Broad Institute Genome Sequencing Center for Infectious Disease"/>
            <person name="Wu L."/>
            <person name="Ma J."/>
        </authorList>
    </citation>
    <scope>NUCLEOTIDE SEQUENCE [LARGE SCALE GENOMIC DNA]</scope>
    <source>
        <strain evidence="2 3">JCM 10671</strain>
    </source>
</reference>
<organism evidence="2 3">
    <name type="scientific">Sporichthya brevicatena</name>
    <dbReference type="NCBI Taxonomy" id="171442"/>
    <lineage>
        <taxon>Bacteria</taxon>
        <taxon>Bacillati</taxon>
        <taxon>Actinomycetota</taxon>
        <taxon>Actinomycetes</taxon>
        <taxon>Sporichthyales</taxon>
        <taxon>Sporichthyaceae</taxon>
        <taxon>Sporichthya</taxon>
    </lineage>
</organism>
<name>A0ABN1GD18_9ACTN</name>
<evidence type="ECO:0000313" key="2">
    <source>
        <dbReference type="EMBL" id="GAA0608907.1"/>
    </source>
</evidence>
<comment type="similarity">
    <text evidence="1">Belongs to the cytochrome P450 family.</text>
</comment>